<evidence type="ECO:0000256" key="1">
    <source>
        <dbReference type="SAM" id="MobiDB-lite"/>
    </source>
</evidence>
<dbReference type="GeneTree" id="ENSGT01020000230412"/>
<feature type="compositionally biased region" description="Pro residues" evidence="1">
    <location>
        <begin position="237"/>
        <end position="246"/>
    </location>
</feature>
<name>A0ABI8AQ51_FELCA</name>
<feature type="region of interest" description="Disordered" evidence="1">
    <location>
        <begin position="1"/>
        <end position="23"/>
    </location>
</feature>
<accession>A0ABI8AQ51</accession>
<feature type="domain" description="Phosphoribulokinase/uridine kinase" evidence="2">
    <location>
        <begin position="25"/>
        <end position="124"/>
    </location>
</feature>
<reference evidence="3 4" key="1">
    <citation type="submission" date="2021-02" db="EMBL/GenBank/DDBJ databases">
        <title>Safari Cat Assemblies.</title>
        <authorList>
            <person name="Bredemeyer K.R."/>
            <person name="Murphy W.J."/>
        </authorList>
    </citation>
    <scope>NUCLEOTIDE SEQUENCE [LARGE SCALE GENOMIC DNA]</scope>
</reference>
<organism evidence="3 4">
    <name type="scientific">Felis catus</name>
    <name type="common">Cat</name>
    <name type="synonym">Felis silvestris catus</name>
    <dbReference type="NCBI Taxonomy" id="9685"/>
    <lineage>
        <taxon>Eukaryota</taxon>
        <taxon>Metazoa</taxon>
        <taxon>Chordata</taxon>
        <taxon>Craniata</taxon>
        <taxon>Vertebrata</taxon>
        <taxon>Euteleostomi</taxon>
        <taxon>Mammalia</taxon>
        <taxon>Eutheria</taxon>
        <taxon>Laurasiatheria</taxon>
        <taxon>Carnivora</taxon>
        <taxon>Feliformia</taxon>
        <taxon>Felidae</taxon>
        <taxon>Felinae</taxon>
        <taxon>Felis</taxon>
    </lineage>
</organism>
<gene>
    <name evidence="3" type="primary">UCK1</name>
</gene>
<keyword evidence="4" id="KW-1185">Reference proteome</keyword>
<dbReference type="InterPro" id="IPR006083">
    <property type="entry name" value="PRK/URK"/>
</dbReference>
<dbReference type="PANTHER" id="PTHR10285">
    <property type="entry name" value="URIDINE KINASE"/>
    <property type="match status" value="1"/>
</dbReference>
<dbReference type="SUPFAM" id="SSF52540">
    <property type="entry name" value="P-loop containing nucleoside triphosphate hydrolases"/>
    <property type="match status" value="1"/>
</dbReference>
<dbReference type="Proteomes" id="UP000823872">
    <property type="component" value="Chromosome D4"/>
</dbReference>
<sequence length="257" mass="27529">MASAGGGDCEGAAPEADRPHQRPFLIGVSGGTASGKSTVCEKIMELLGQNEVDHRQRKLVILSQDRFYKVLTAEQKAKALKGQYNFDHPDAFDNDLMHRTLKNIVEGKTVEVPTYDFVTHSSSPGRAPREGSGADSDPVHHLREAGLRGVLPADEEVCRRDHPPRGGQHGGHQPDCAAHPGHPERRHLQVAPRVQWAELQEDVSRAGRPSRGADLRQAIALGVQQQTPLSGGVPGLPGGPPLPPRQTVPAVSGDACP</sequence>
<evidence type="ECO:0000313" key="3">
    <source>
        <dbReference type="Ensembl" id="ENSFCTP00005061413.1"/>
    </source>
</evidence>
<dbReference type="PRINTS" id="PR00988">
    <property type="entry name" value="URIDINKINASE"/>
</dbReference>
<dbReference type="InterPro" id="IPR027417">
    <property type="entry name" value="P-loop_NTPase"/>
</dbReference>
<dbReference type="Ensembl" id="ENSFCTT00005092463.1">
    <property type="protein sequence ID" value="ENSFCTP00005061413.1"/>
    <property type="gene ID" value="ENSFCTG00005033613.1"/>
</dbReference>
<reference evidence="3" key="3">
    <citation type="submission" date="2025-09" db="UniProtKB">
        <authorList>
            <consortium name="Ensembl"/>
        </authorList>
    </citation>
    <scope>IDENTIFICATION</scope>
    <source>
        <strain evidence="3">breed Abyssinian</strain>
    </source>
</reference>
<feature type="region of interest" description="Disordered" evidence="1">
    <location>
        <begin position="224"/>
        <end position="257"/>
    </location>
</feature>
<evidence type="ECO:0000259" key="2">
    <source>
        <dbReference type="Pfam" id="PF00485"/>
    </source>
</evidence>
<feature type="region of interest" description="Disordered" evidence="1">
    <location>
        <begin position="119"/>
        <end position="183"/>
    </location>
</feature>
<reference evidence="3" key="2">
    <citation type="submission" date="2025-08" db="UniProtKB">
        <authorList>
            <consortium name="Ensembl"/>
        </authorList>
    </citation>
    <scope>IDENTIFICATION</scope>
    <source>
        <strain evidence="3">breed Abyssinian</strain>
    </source>
</reference>
<protein>
    <recommendedName>
        <fullName evidence="2">Phosphoribulokinase/uridine kinase domain-containing protein</fullName>
    </recommendedName>
</protein>
<proteinExistence type="predicted"/>
<evidence type="ECO:0000313" key="4">
    <source>
        <dbReference type="Proteomes" id="UP000823872"/>
    </source>
</evidence>
<dbReference type="Pfam" id="PF00485">
    <property type="entry name" value="PRK"/>
    <property type="match status" value="1"/>
</dbReference>
<feature type="compositionally biased region" description="Basic and acidic residues" evidence="1">
    <location>
        <begin position="137"/>
        <end position="146"/>
    </location>
</feature>
<dbReference type="Gene3D" id="3.40.50.300">
    <property type="entry name" value="P-loop containing nucleotide triphosphate hydrolases"/>
    <property type="match status" value="1"/>
</dbReference>